<evidence type="ECO:0000256" key="1">
    <source>
        <dbReference type="SAM" id="SignalP"/>
    </source>
</evidence>
<evidence type="ECO:0000313" key="4">
    <source>
        <dbReference type="Proteomes" id="UP000595448"/>
    </source>
</evidence>
<accession>A0ABX7BKY2</accession>
<feature type="signal peptide" evidence="1">
    <location>
        <begin position="1"/>
        <end position="24"/>
    </location>
</feature>
<dbReference type="RefSeq" id="WP_201102604.1">
    <property type="nucleotide sequence ID" value="NZ_CP067977.1"/>
</dbReference>
<evidence type="ECO:0000259" key="2">
    <source>
        <dbReference type="Pfam" id="PF00144"/>
    </source>
</evidence>
<keyword evidence="4" id="KW-1185">Reference proteome</keyword>
<sequence>MPLSRRHLIAASGALLTMPSLAHARSADWQAVQAYSDSRRGVSLLVLRDGDPLHESYSGGGAVDRAWELASGTKSFCAVLAAAMVQDGLLSLDETCAETLTEWRDDAGKSTITLRDLLTLTAGVGSGQIGRPPTYAQAVALPLTAAPRTRFLYGPAPFQVFGEIVRRKLVAAGQPDDVLAFIKARILTPLGVEAGYWRTSAGQPHLPSGAHLTARNWAAFGQAVLQGGRGAVDPAALAAGFQGTRLNPGYGLCWWLLRPGLIGPGRRSGLGEEGAGVAARADVRMAAGAGNQRLYLIPEHRVVVVRQAWGIGRALRGDDAGWSDADFMTRVLDAIGA</sequence>
<dbReference type="SUPFAM" id="SSF56601">
    <property type="entry name" value="beta-lactamase/transpeptidase-like"/>
    <property type="match status" value="1"/>
</dbReference>
<reference evidence="3 4" key="1">
    <citation type="submission" date="2021-01" db="EMBL/GenBank/DDBJ databases">
        <title>Brevundimonas vitis sp. nov., an bacterium isolated from grape (Vitis vinifera).</title>
        <authorList>
            <person name="Jiang L."/>
            <person name="Lee J."/>
        </authorList>
    </citation>
    <scope>NUCLEOTIDE SEQUENCE [LARGE SCALE GENOMIC DNA]</scope>
    <source>
        <strain evidence="3 4">GRTSA-9</strain>
    </source>
</reference>
<dbReference type="Pfam" id="PF00144">
    <property type="entry name" value="Beta-lactamase"/>
    <property type="match status" value="1"/>
</dbReference>
<dbReference type="PANTHER" id="PTHR43283:SF7">
    <property type="entry name" value="BETA-LACTAMASE-RELATED DOMAIN-CONTAINING PROTEIN"/>
    <property type="match status" value="1"/>
</dbReference>
<dbReference type="PANTHER" id="PTHR43283">
    <property type="entry name" value="BETA-LACTAMASE-RELATED"/>
    <property type="match status" value="1"/>
</dbReference>
<gene>
    <name evidence="3" type="ORF">JIP62_13130</name>
</gene>
<name>A0ABX7BKY2_9CAUL</name>
<dbReference type="InterPro" id="IPR050789">
    <property type="entry name" value="Diverse_Enzym_Activities"/>
</dbReference>
<dbReference type="Gene3D" id="3.40.710.10">
    <property type="entry name" value="DD-peptidase/beta-lactamase superfamily"/>
    <property type="match status" value="1"/>
</dbReference>
<keyword evidence="1" id="KW-0732">Signal</keyword>
<dbReference type="InterPro" id="IPR006311">
    <property type="entry name" value="TAT_signal"/>
</dbReference>
<dbReference type="Proteomes" id="UP000595448">
    <property type="component" value="Chromosome"/>
</dbReference>
<dbReference type="InterPro" id="IPR001466">
    <property type="entry name" value="Beta-lactam-related"/>
</dbReference>
<evidence type="ECO:0000313" key="3">
    <source>
        <dbReference type="EMBL" id="QQQ18232.1"/>
    </source>
</evidence>
<protein>
    <submittedName>
        <fullName evidence="3">Beta-lactamase family protein</fullName>
    </submittedName>
</protein>
<feature type="chain" id="PRO_5045423252" evidence="1">
    <location>
        <begin position="25"/>
        <end position="337"/>
    </location>
</feature>
<dbReference type="EMBL" id="CP067977">
    <property type="protein sequence ID" value="QQQ18232.1"/>
    <property type="molecule type" value="Genomic_DNA"/>
</dbReference>
<proteinExistence type="predicted"/>
<dbReference type="InterPro" id="IPR012338">
    <property type="entry name" value="Beta-lactam/transpept-like"/>
</dbReference>
<feature type="domain" description="Beta-lactamase-related" evidence="2">
    <location>
        <begin position="31"/>
        <end position="305"/>
    </location>
</feature>
<dbReference type="PROSITE" id="PS51318">
    <property type="entry name" value="TAT"/>
    <property type="match status" value="1"/>
</dbReference>
<organism evidence="3 4">
    <name type="scientific">Brevundimonas vitisensis</name>
    <dbReference type="NCBI Taxonomy" id="2800818"/>
    <lineage>
        <taxon>Bacteria</taxon>
        <taxon>Pseudomonadati</taxon>
        <taxon>Pseudomonadota</taxon>
        <taxon>Alphaproteobacteria</taxon>
        <taxon>Caulobacterales</taxon>
        <taxon>Caulobacteraceae</taxon>
        <taxon>Brevundimonas</taxon>
    </lineage>
</organism>